<dbReference type="Proteomes" id="UP000075882">
    <property type="component" value="Unassembled WGS sequence"/>
</dbReference>
<protein>
    <submittedName>
        <fullName evidence="1">Uncharacterized protein</fullName>
    </submittedName>
</protein>
<sequence>MSLSNTTTIDAELCDGEKLYIIQHTAQSSVSTIQMHVHEHGEAADNVELVNVPSLHAPLNRIVHRLHLFPVAYFQQISTDELNIGELGTAPIAQLLIDIQPNGTHSRRSFAHLLHDLTHLCRELAGITAHIQQALSSSAALVPLTACSCCRLRYS</sequence>
<reference evidence="1" key="1">
    <citation type="submission" date="2022-08" db="UniProtKB">
        <authorList>
            <consortium name="EnsemblMetazoa"/>
        </authorList>
    </citation>
    <scope>IDENTIFICATION</scope>
</reference>
<accession>A0A8W7PFY1</accession>
<name>A0A8W7PFY1_ANOCL</name>
<organism evidence="1">
    <name type="scientific">Anopheles coluzzii</name>
    <name type="common">African malaria mosquito</name>
    <dbReference type="NCBI Taxonomy" id="1518534"/>
    <lineage>
        <taxon>Eukaryota</taxon>
        <taxon>Metazoa</taxon>
        <taxon>Ecdysozoa</taxon>
        <taxon>Arthropoda</taxon>
        <taxon>Hexapoda</taxon>
        <taxon>Insecta</taxon>
        <taxon>Pterygota</taxon>
        <taxon>Neoptera</taxon>
        <taxon>Endopterygota</taxon>
        <taxon>Diptera</taxon>
        <taxon>Nematocera</taxon>
        <taxon>Culicoidea</taxon>
        <taxon>Culicidae</taxon>
        <taxon>Anophelinae</taxon>
        <taxon>Anopheles</taxon>
    </lineage>
</organism>
<proteinExistence type="predicted"/>
<evidence type="ECO:0000313" key="1">
    <source>
        <dbReference type="EnsemblMetazoa" id="ACOM030787-PA.1"/>
    </source>
</evidence>
<dbReference type="EnsemblMetazoa" id="ACOM030787-RA">
    <property type="protein sequence ID" value="ACOM030787-PA.1"/>
    <property type="gene ID" value="ACOM030787"/>
</dbReference>
<dbReference type="AlphaFoldDB" id="A0A8W7PFY1"/>